<dbReference type="AlphaFoldDB" id="A0A8H3TT17"/>
<comment type="caution">
    <text evidence="3">The sequence shown here is derived from an EMBL/GenBank/DDBJ whole genome shotgun (WGS) entry which is preliminary data.</text>
</comment>
<sequence length="244" mass="28496">MTDISKANESSPVEPTYSEKLRIRQAEALKRQQALEERKHADALEEHRLRFAAQRIEVDALPNGKKIEEKISGMSEEMDLLCDEIDFNESRIECREIIEDLEQLFDLVYIKQATHVWYQEIKKDCENLYHGRTSRDLLFRNWLRGFVERDEVKEKEGGLQKMIEEAFGSQELEMPDDYRIKSKEEREKEHEELRRREEAARKEQEAEAAKKGDATQAGDERKADTDKAVDGEADTDMKTAESKA</sequence>
<organism evidence="3 4">
    <name type="scientific">Naganishia liquefaciens</name>
    <dbReference type="NCBI Taxonomy" id="104408"/>
    <lineage>
        <taxon>Eukaryota</taxon>
        <taxon>Fungi</taxon>
        <taxon>Dikarya</taxon>
        <taxon>Basidiomycota</taxon>
        <taxon>Agaricomycotina</taxon>
        <taxon>Tremellomycetes</taxon>
        <taxon>Filobasidiales</taxon>
        <taxon>Filobasidiaceae</taxon>
        <taxon>Naganishia</taxon>
    </lineage>
</organism>
<evidence type="ECO:0000256" key="2">
    <source>
        <dbReference type="SAM" id="MobiDB-lite"/>
    </source>
</evidence>
<name>A0A8H3TT17_9TREE</name>
<dbReference type="EMBL" id="BLZA01000019">
    <property type="protein sequence ID" value="GHJ86632.1"/>
    <property type="molecule type" value="Genomic_DNA"/>
</dbReference>
<proteinExistence type="predicted"/>
<dbReference type="OrthoDB" id="2589658at2759"/>
<keyword evidence="1" id="KW-0175">Coiled coil</keyword>
<feature type="compositionally biased region" description="Basic and acidic residues" evidence="2">
    <location>
        <begin position="176"/>
        <end position="244"/>
    </location>
</feature>
<gene>
    <name evidence="3" type="ORF">NliqN6_3034</name>
</gene>
<evidence type="ECO:0000256" key="1">
    <source>
        <dbReference type="SAM" id="Coils"/>
    </source>
</evidence>
<evidence type="ECO:0000313" key="4">
    <source>
        <dbReference type="Proteomes" id="UP000620104"/>
    </source>
</evidence>
<evidence type="ECO:0000313" key="3">
    <source>
        <dbReference type="EMBL" id="GHJ86632.1"/>
    </source>
</evidence>
<feature type="coiled-coil region" evidence="1">
    <location>
        <begin position="18"/>
        <end position="46"/>
    </location>
</feature>
<accession>A0A8H3TT17</accession>
<dbReference type="Proteomes" id="UP000620104">
    <property type="component" value="Unassembled WGS sequence"/>
</dbReference>
<protein>
    <submittedName>
        <fullName evidence="3">Uncharacterized protein</fullName>
    </submittedName>
</protein>
<feature type="region of interest" description="Disordered" evidence="2">
    <location>
        <begin position="173"/>
        <end position="244"/>
    </location>
</feature>
<keyword evidence="4" id="KW-1185">Reference proteome</keyword>
<reference evidence="3" key="1">
    <citation type="submission" date="2020-07" db="EMBL/GenBank/DDBJ databases">
        <title>Draft Genome Sequence of a Deep-Sea Yeast, Naganishia (Cryptococcus) liquefaciens strain N6.</title>
        <authorList>
            <person name="Han Y.W."/>
            <person name="Kajitani R."/>
            <person name="Morimoto H."/>
            <person name="Parhat M."/>
            <person name="Tsubouchi H."/>
            <person name="Bakenova O."/>
            <person name="Ogata M."/>
            <person name="Argunhan B."/>
            <person name="Aoki R."/>
            <person name="Kajiwara S."/>
            <person name="Itoh T."/>
            <person name="Iwasaki H."/>
        </authorList>
    </citation>
    <scope>NUCLEOTIDE SEQUENCE</scope>
    <source>
        <strain evidence="3">N6</strain>
    </source>
</reference>